<dbReference type="CDD" id="cd00130">
    <property type="entry name" value="PAS"/>
    <property type="match status" value="1"/>
</dbReference>
<dbReference type="PANTHER" id="PTHR44757">
    <property type="entry name" value="DIGUANYLATE CYCLASE DGCP"/>
    <property type="match status" value="1"/>
</dbReference>
<dbReference type="Gene3D" id="3.30.450.20">
    <property type="entry name" value="PAS domain"/>
    <property type="match status" value="2"/>
</dbReference>
<dbReference type="SMART" id="SM00086">
    <property type="entry name" value="PAC"/>
    <property type="match status" value="2"/>
</dbReference>
<dbReference type="FunFam" id="3.30.70.270:FF:000001">
    <property type="entry name" value="Diguanylate cyclase domain protein"/>
    <property type="match status" value="1"/>
</dbReference>
<dbReference type="OrthoDB" id="9759607at2"/>
<dbReference type="SUPFAM" id="SSF55785">
    <property type="entry name" value="PYP-like sensor domain (PAS domain)"/>
    <property type="match status" value="2"/>
</dbReference>
<feature type="domain" description="EAL" evidence="3">
    <location>
        <begin position="437"/>
        <end position="690"/>
    </location>
</feature>
<name>A0A419SES6_9BACL</name>
<dbReference type="PROSITE" id="PS50883">
    <property type="entry name" value="EAL"/>
    <property type="match status" value="1"/>
</dbReference>
<dbReference type="AlphaFoldDB" id="A0A419SES6"/>
<dbReference type="PANTHER" id="PTHR44757:SF2">
    <property type="entry name" value="BIOFILM ARCHITECTURE MAINTENANCE PROTEIN MBAA"/>
    <property type="match status" value="1"/>
</dbReference>
<dbReference type="SUPFAM" id="SSF141868">
    <property type="entry name" value="EAL domain-like"/>
    <property type="match status" value="1"/>
</dbReference>
<organism evidence="5 6">
    <name type="scientific">Ammoniphilus oxalaticus</name>
    <dbReference type="NCBI Taxonomy" id="66863"/>
    <lineage>
        <taxon>Bacteria</taxon>
        <taxon>Bacillati</taxon>
        <taxon>Bacillota</taxon>
        <taxon>Bacilli</taxon>
        <taxon>Bacillales</taxon>
        <taxon>Paenibacillaceae</taxon>
        <taxon>Aneurinibacillus group</taxon>
        <taxon>Ammoniphilus</taxon>
    </lineage>
</organism>
<dbReference type="InterPro" id="IPR000160">
    <property type="entry name" value="GGDEF_dom"/>
</dbReference>
<dbReference type="SUPFAM" id="SSF55073">
    <property type="entry name" value="Nucleotide cyclase"/>
    <property type="match status" value="1"/>
</dbReference>
<dbReference type="NCBIfam" id="TIGR00229">
    <property type="entry name" value="sensory_box"/>
    <property type="match status" value="1"/>
</dbReference>
<dbReference type="InterPro" id="IPR000014">
    <property type="entry name" value="PAS"/>
</dbReference>
<evidence type="ECO:0008006" key="7">
    <source>
        <dbReference type="Google" id="ProtNLM"/>
    </source>
</evidence>
<dbReference type="InterPro" id="IPR035965">
    <property type="entry name" value="PAS-like_dom_sf"/>
</dbReference>
<dbReference type="EMBL" id="MCHY01000011">
    <property type="protein sequence ID" value="RKD21836.1"/>
    <property type="molecule type" value="Genomic_DNA"/>
</dbReference>
<evidence type="ECO:0000259" key="2">
    <source>
        <dbReference type="PROSITE" id="PS50113"/>
    </source>
</evidence>
<dbReference type="Pfam" id="PF13426">
    <property type="entry name" value="PAS_9"/>
    <property type="match status" value="1"/>
</dbReference>
<dbReference type="RefSeq" id="WP_120190953.1">
    <property type="nucleotide sequence ID" value="NZ_MCHY01000011.1"/>
</dbReference>
<dbReference type="PROSITE" id="PS50112">
    <property type="entry name" value="PAS"/>
    <property type="match status" value="1"/>
</dbReference>
<dbReference type="CDD" id="cd01949">
    <property type="entry name" value="GGDEF"/>
    <property type="match status" value="1"/>
</dbReference>
<keyword evidence="6" id="KW-1185">Reference proteome</keyword>
<dbReference type="PROSITE" id="PS50887">
    <property type="entry name" value="GGDEF"/>
    <property type="match status" value="1"/>
</dbReference>
<evidence type="ECO:0000313" key="5">
    <source>
        <dbReference type="EMBL" id="RKD21836.1"/>
    </source>
</evidence>
<feature type="domain" description="GGDEF" evidence="4">
    <location>
        <begin position="295"/>
        <end position="428"/>
    </location>
</feature>
<dbReference type="Pfam" id="PF00990">
    <property type="entry name" value="GGDEF"/>
    <property type="match status" value="1"/>
</dbReference>
<protein>
    <recommendedName>
        <fullName evidence="7">Diguanylate cyclase</fullName>
    </recommendedName>
</protein>
<reference evidence="5 6" key="1">
    <citation type="submission" date="2016-08" db="EMBL/GenBank/DDBJ databases">
        <title>Novel Firmicute Genomes.</title>
        <authorList>
            <person name="Poppleton D.I."/>
            <person name="Gribaldo S."/>
        </authorList>
    </citation>
    <scope>NUCLEOTIDE SEQUENCE [LARGE SCALE GENOMIC DNA]</scope>
    <source>
        <strain evidence="5 6">RAOx-1</strain>
    </source>
</reference>
<sequence>MNRFIESNSVEKLMKELSDIRTALDESSILVITNQRGVIEYVNDKFCEISQYRREELLGQDNRIVSSGYHDRNFFREMWRTIGQGETWRGEIKNRAKDGSCYWVHTTIVPFLNEQGKPYQYVAIRTDITEQKEAEAALQKALKDDFRQTVKNLHNGIFKLKMRENGMFYYTMLEGKLLASLQLSTETHAGKTPYDIFSPEVAAHKCLHYERSFRGEVVNYEVDLVERCFRFELSPVRQNGQVLEVVGSVYDITEQRKMQQLNEYLAYHDELTDLPNRRKFQRELKQAIKRAGDQEQVALMYVDMDRFKYVNDTLGHTIGDMLLQQVASHLKQHLPEKATLARMGGDEFMILLPNLDNREESINTAKCLIDSLEQPFIVQNYHLHITISVGISIYPTDGKHSEDLLKRADIALYRAKGEGRNQCQIYSTWMNKVTTDWFFLEKDLRKALTNHQLELYYQPRVDATKGTLVGAEALLRWNHPEHGMIPPGTFIPLAEETELILAISSWVKRKVCEQLVDWKKRGFPLLPISVNMTSQHLLQHNFVNDMADLLEEYGLQGSCLELEITENSLMKNEDFVIQTLVELKKMGIKIYIDDFGTGYSSFFYLKSFPIDGIKIDRSFIRNIYRDNKNAAITSAMIQMARQLLLDVVAEGVETKEELAFLLEGQCDQIQGFLFSRPLPVGEFERYLLNA</sequence>
<dbReference type="Gene3D" id="3.20.20.450">
    <property type="entry name" value="EAL domain"/>
    <property type="match status" value="1"/>
</dbReference>
<dbReference type="NCBIfam" id="TIGR00254">
    <property type="entry name" value="GGDEF"/>
    <property type="match status" value="1"/>
</dbReference>
<dbReference type="SMART" id="SM00267">
    <property type="entry name" value="GGDEF"/>
    <property type="match status" value="1"/>
</dbReference>
<gene>
    <name evidence="5" type="ORF">BEP19_14590</name>
</gene>
<dbReference type="InterPro" id="IPR001633">
    <property type="entry name" value="EAL_dom"/>
</dbReference>
<evidence type="ECO:0000259" key="1">
    <source>
        <dbReference type="PROSITE" id="PS50112"/>
    </source>
</evidence>
<comment type="caution">
    <text evidence="5">The sequence shown here is derived from an EMBL/GenBank/DDBJ whole genome shotgun (WGS) entry which is preliminary data.</text>
</comment>
<dbReference type="Proteomes" id="UP000284219">
    <property type="component" value="Unassembled WGS sequence"/>
</dbReference>
<proteinExistence type="predicted"/>
<dbReference type="SMART" id="SM00052">
    <property type="entry name" value="EAL"/>
    <property type="match status" value="1"/>
</dbReference>
<evidence type="ECO:0000313" key="6">
    <source>
        <dbReference type="Proteomes" id="UP000284219"/>
    </source>
</evidence>
<accession>A0A419SES6</accession>
<dbReference type="CDD" id="cd01948">
    <property type="entry name" value="EAL"/>
    <property type="match status" value="1"/>
</dbReference>
<dbReference type="Gene3D" id="3.30.70.270">
    <property type="match status" value="1"/>
</dbReference>
<dbReference type="InterPro" id="IPR035919">
    <property type="entry name" value="EAL_sf"/>
</dbReference>
<dbReference type="InterPro" id="IPR029787">
    <property type="entry name" value="Nucleotide_cyclase"/>
</dbReference>
<feature type="domain" description="PAC" evidence="2">
    <location>
        <begin position="88"/>
        <end position="140"/>
    </location>
</feature>
<feature type="domain" description="PAS" evidence="1">
    <location>
        <begin position="16"/>
        <end position="60"/>
    </location>
</feature>
<dbReference type="PROSITE" id="PS50113">
    <property type="entry name" value="PAC"/>
    <property type="match status" value="1"/>
</dbReference>
<evidence type="ECO:0000259" key="4">
    <source>
        <dbReference type="PROSITE" id="PS50887"/>
    </source>
</evidence>
<dbReference type="InterPro" id="IPR000700">
    <property type="entry name" value="PAS-assoc_C"/>
</dbReference>
<evidence type="ECO:0000259" key="3">
    <source>
        <dbReference type="PROSITE" id="PS50883"/>
    </source>
</evidence>
<dbReference type="InterPro" id="IPR052155">
    <property type="entry name" value="Biofilm_reg_signaling"/>
</dbReference>
<dbReference type="InterPro" id="IPR001610">
    <property type="entry name" value="PAC"/>
</dbReference>
<dbReference type="Pfam" id="PF00563">
    <property type="entry name" value="EAL"/>
    <property type="match status" value="1"/>
</dbReference>
<dbReference type="FunFam" id="3.20.20.450:FF:000001">
    <property type="entry name" value="Cyclic di-GMP phosphodiesterase yahA"/>
    <property type="match status" value="1"/>
</dbReference>
<dbReference type="InterPro" id="IPR043128">
    <property type="entry name" value="Rev_trsase/Diguanyl_cyclase"/>
</dbReference>